<evidence type="ECO:0000256" key="1">
    <source>
        <dbReference type="SAM" id="MobiDB-lite"/>
    </source>
</evidence>
<evidence type="ECO:0000256" key="2">
    <source>
        <dbReference type="SAM" id="SignalP"/>
    </source>
</evidence>
<keyword evidence="4" id="KW-1185">Reference proteome</keyword>
<accession>A0A550CJ23</accession>
<feature type="region of interest" description="Disordered" evidence="1">
    <location>
        <begin position="31"/>
        <end position="58"/>
    </location>
</feature>
<dbReference type="AlphaFoldDB" id="A0A550CJ23"/>
<name>A0A550CJ23_9AGAR</name>
<protein>
    <submittedName>
        <fullName evidence="3">Uncharacterized protein</fullName>
    </submittedName>
</protein>
<keyword evidence="2" id="KW-0732">Signal</keyword>
<feature type="chain" id="PRO_5021717909" evidence="2">
    <location>
        <begin position="22"/>
        <end position="121"/>
    </location>
</feature>
<proteinExistence type="predicted"/>
<dbReference type="EMBL" id="VDMD01000006">
    <property type="protein sequence ID" value="TRM64779.1"/>
    <property type="molecule type" value="Genomic_DNA"/>
</dbReference>
<evidence type="ECO:0000313" key="4">
    <source>
        <dbReference type="Proteomes" id="UP000320762"/>
    </source>
</evidence>
<comment type="caution">
    <text evidence="3">The sequence shown here is derived from an EMBL/GenBank/DDBJ whole genome shotgun (WGS) entry which is preliminary data.</text>
</comment>
<reference evidence="3 4" key="1">
    <citation type="journal article" date="2019" name="New Phytol.">
        <title>Comparative genomics reveals unique wood-decay strategies and fruiting body development in the Schizophyllaceae.</title>
        <authorList>
            <person name="Almasi E."/>
            <person name="Sahu N."/>
            <person name="Krizsan K."/>
            <person name="Balint B."/>
            <person name="Kovacs G.M."/>
            <person name="Kiss B."/>
            <person name="Cseklye J."/>
            <person name="Drula E."/>
            <person name="Henrissat B."/>
            <person name="Nagy I."/>
            <person name="Chovatia M."/>
            <person name="Adam C."/>
            <person name="LaButti K."/>
            <person name="Lipzen A."/>
            <person name="Riley R."/>
            <person name="Grigoriev I.V."/>
            <person name="Nagy L.G."/>
        </authorList>
    </citation>
    <scope>NUCLEOTIDE SEQUENCE [LARGE SCALE GENOMIC DNA]</scope>
    <source>
        <strain evidence="3 4">NL-1724</strain>
    </source>
</reference>
<dbReference type="OrthoDB" id="4225815at2759"/>
<feature type="signal peptide" evidence="2">
    <location>
        <begin position="1"/>
        <end position="21"/>
    </location>
</feature>
<sequence>MQLSLIRLFIAVLAFAALAAAAETNAQRMARGLNPLPPRSMLNRSPTETAERRTTSNSPGICKIKNNLWGTKWCCKKKNKERLSDAHCYIADWWGHCNDHDYPHKRCCNGLVNICQDGTCS</sequence>
<gene>
    <name evidence="3" type="ORF">BD626DRAFT_536037</name>
</gene>
<organism evidence="3 4">
    <name type="scientific">Schizophyllum amplum</name>
    <dbReference type="NCBI Taxonomy" id="97359"/>
    <lineage>
        <taxon>Eukaryota</taxon>
        <taxon>Fungi</taxon>
        <taxon>Dikarya</taxon>
        <taxon>Basidiomycota</taxon>
        <taxon>Agaricomycotina</taxon>
        <taxon>Agaricomycetes</taxon>
        <taxon>Agaricomycetidae</taxon>
        <taxon>Agaricales</taxon>
        <taxon>Schizophyllaceae</taxon>
        <taxon>Schizophyllum</taxon>
    </lineage>
</organism>
<dbReference type="Proteomes" id="UP000320762">
    <property type="component" value="Unassembled WGS sequence"/>
</dbReference>
<evidence type="ECO:0000313" key="3">
    <source>
        <dbReference type="EMBL" id="TRM64779.1"/>
    </source>
</evidence>